<protein>
    <submittedName>
        <fullName evidence="1">Uncharacterized protein</fullName>
    </submittedName>
</protein>
<evidence type="ECO:0000313" key="1">
    <source>
        <dbReference type="EMBL" id="KAH0533599.1"/>
    </source>
</evidence>
<dbReference type="EMBL" id="JAGHQL010000435">
    <property type="protein sequence ID" value="KAH0533599.1"/>
    <property type="molecule type" value="Genomic_DNA"/>
</dbReference>
<sequence>MYVGSVAGNVHGYTNKAYPVRTGTTTTEIDVNKYLTVTYFDDYNYRSLLYDSSNFGFDKLQLIGEQATNFFRQLQGQTTGSKIKVLDGGVTGGYTWLYSVNYYDDQKRLIQSVTDNYKGGKDRSTMVYDFVGKILKRKTTHTETDVTWRDVLGVSLNGNKLSRTAAGSTWNTSGAVSSQQLAVGQSGSMEFVVSEITSTKAIGFSDVNSDANYTTIDYAFYLTAASLKVYENGALKSTVAGSLVPGDVLRIERVGTTVKYFKNGVLVYTSLTASNTVLMADAAINTANATLVGVRTSFGSTPHSIVRRFTFDTAQRPLQTFHSIDNATEILLTQNVYNELGQLIDKKLHSTNSGATFKQSIDYRYNIRGWLTKMNDSDLTIQTGDPRDFFGIELLYDQTVAGIGNTQLYNGNISAIKWSKEQGVGTAKENAYSYSYDAMNRITAAAFKEKTSSWNAAANSGFSETGYTYDLNGNIKSLIRYDKRGSTAPMDNLVYDYGTGTTVSNKLLKVIRKVPCVG</sequence>
<dbReference type="Proteomes" id="UP000698800">
    <property type="component" value="Unassembled WGS sequence"/>
</dbReference>
<proteinExistence type="predicted"/>
<gene>
    <name evidence="1" type="ORF">FGG08_007645</name>
</gene>
<evidence type="ECO:0000313" key="2">
    <source>
        <dbReference type="Proteomes" id="UP000698800"/>
    </source>
</evidence>
<organism evidence="1 2">
    <name type="scientific">Glutinoglossum americanum</name>
    <dbReference type="NCBI Taxonomy" id="1670608"/>
    <lineage>
        <taxon>Eukaryota</taxon>
        <taxon>Fungi</taxon>
        <taxon>Dikarya</taxon>
        <taxon>Ascomycota</taxon>
        <taxon>Pezizomycotina</taxon>
        <taxon>Geoglossomycetes</taxon>
        <taxon>Geoglossales</taxon>
        <taxon>Geoglossaceae</taxon>
        <taxon>Glutinoglossum</taxon>
    </lineage>
</organism>
<dbReference type="Gene3D" id="2.180.10.10">
    <property type="entry name" value="RHS repeat-associated core"/>
    <property type="match status" value="1"/>
</dbReference>
<name>A0A9P8KZU9_9PEZI</name>
<accession>A0A9P8KZU9</accession>
<keyword evidence="2" id="KW-1185">Reference proteome</keyword>
<dbReference type="AlphaFoldDB" id="A0A9P8KZU9"/>
<reference evidence="1" key="1">
    <citation type="submission" date="2021-03" db="EMBL/GenBank/DDBJ databases">
        <title>Comparative genomics and phylogenomic investigation of the class Geoglossomycetes provide insights into ecological specialization and systematics.</title>
        <authorList>
            <person name="Melie T."/>
            <person name="Pirro S."/>
            <person name="Miller A.N."/>
            <person name="Quandt A."/>
        </authorList>
    </citation>
    <scope>NUCLEOTIDE SEQUENCE</scope>
    <source>
        <strain evidence="1">GBOQ0MN5Z8</strain>
    </source>
</reference>
<comment type="caution">
    <text evidence="1">The sequence shown here is derived from an EMBL/GenBank/DDBJ whole genome shotgun (WGS) entry which is preliminary data.</text>
</comment>